<dbReference type="CDD" id="cd02976">
    <property type="entry name" value="NrdH"/>
    <property type="match status" value="1"/>
</dbReference>
<dbReference type="AlphaFoldDB" id="A0A8D5FT73"/>
<proteinExistence type="predicted"/>
<keyword evidence="3" id="KW-1185">Reference proteome</keyword>
<gene>
    <name evidence="2" type="ORF">DGMP_39180</name>
</gene>
<feature type="domain" description="Glutaredoxin" evidence="1">
    <location>
        <begin position="7"/>
        <end position="71"/>
    </location>
</feature>
<accession>A0A8D5FT73</accession>
<organism evidence="2 3">
    <name type="scientific">Desulfomarina profundi</name>
    <dbReference type="NCBI Taxonomy" id="2772557"/>
    <lineage>
        <taxon>Bacteria</taxon>
        <taxon>Pseudomonadati</taxon>
        <taxon>Thermodesulfobacteriota</taxon>
        <taxon>Desulfobulbia</taxon>
        <taxon>Desulfobulbales</taxon>
        <taxon>Desulfobulbaceae</taxon>
        <taxon>Desulfomarina</taxon>
    </lineage>
</organism>
<sequence>MTGNRTIKLYALTTCSHCRAIKEMFETEGITFDYVDVDLLRGKERREMIEEVRKYNRRCSFPTLRVDDKVIVGYREKEIREALAAG</sequence>
<dbReference type="EMBL" id="AP024086">
    <property type="protein sequence ID" value="BCL63225.1"/>
    <property type="molecule type" value="Genomic_DNA"/>
</dbReference>
<name>A0A8D5FT73_9BACT</name>
<dbReference type="RefSeq" id="WP_407929089.1">
    <property type="nucleotide sequence ID" value="NZ_AP024086.1"/>
</dbReference>
<protein>
    <submittedName>
        <fullName evidence="2">NrdH-redoxin</fullName>
    </submittedName>
</protein>
<evidence type="ECO:0000313" key="2">
    <source>
        <dbReference type="EMBL" id="BCL63225.1"/>
    </source>
</evidence>
<dbReference type="Pfam" id="PF00462">
    <property type="entry name" value="Glutaredoxin"/>
    <property type="match status" value="1"/>
</dbReference>
<evidence type="ECO:0000259" key="1">
    <source>
        <dbReference type="Pfam" id="PF00462"/>
    </source>
</evidence>
<reference evidence="2" key="1">
    <citation type="submission" date="2020-09" db="EMBL/GenBank/DDBJ databases">
        <title>Desulfogranum mesoprofundum gen. nov., sp. nov., a novel mesophilic, sulfate-reducing chemolithoautotroph isolated from a deep-sea hydrothermal vent chimney in the Suiyo Seamount.</title>
        <authorList>
            <person name="Hashimoto Y."/>
            <person name="Nakagawa S."/>
        </authorList>
    </citation>
    <scope>NUCLEOTIDE SEQUENCE</scope>
    <source>
        <strain evidence="2">KT2</strain>
    </source>
</reference>
<dbReference type="PROSITE" id="PS51354">
    <property type="entry name" value="GLUTAREDOXIN_2"/>
    <property type="match status" value="1"/>
</dbReference>
<dbReference type="Proteomes" id="UP000826725">
    <property type="component" value="Chromosome"/>
</dbReference>
<evidence type="ECO:0000313" key="3">
    <source>
        <dbReference type="Proteomes" id="UP000826725"/>
    </source>
</evidence>
<dbReference type="KEGG" id="dbk:DGMP_39180"/>
<dbReference type="InterPro" id="IPR002109">
    <property type="entry name" value="Glutaredoxin"/>
</dbReference>